<dbReference type="EMBL" id="KZ293420">
    <property type="protein sequence ID" value="PBK73442.1"/>
    <property type="molecule type" value="Genomic_DNA"/>
</dbReference>
<proteinExistence type="predicted"/>
<dbReference type="AlphaFoldDB" id="A0A2H3C2J2"/>
<evidence type="ECO:0000313" key="1">
    <source>
        <dbReference type="EMBL" id="PBK73442.1"/>
    </source>
</evidence>
<reference evidence="2" key="1">
    <citation type="journal article" date="2017" name="Nat. Ecol. Evol.">
        <title>Genome expansion and lineage-specific genetic innovations in the forest pathogenic fungi Armillaria.</title>
        <authorList>
            <person name="Sipos G."/>
            <person name="Prasanna A.N."/>
            <person name="Walter M.C."/>
            <person name="O'Connor E."/>
            <person name="Balint B."/>
            <person name="Krizsan K."/>
            <person name="Kiss B."/>
            <person name="Hess J."/>
            <person name="Varga T."/>
            <person name="Slot J."/>
            <person name="Riley R."/>
            <person name="Boka B."/>
            <person name="Rigling D."/>
            <person name="Barry K."/>
            <person name="Lee J."/>
            <person name="Mihaltcheva S."/>
            <person name="LaButti K."/>
            <person name="Lipzen A."/>
            <person name="Waldron R."/>
            <person name="Moloney N.M."/>
            <person name="Sperisen C."/>
            <person name="Kredics L."/>
            <person name="Vagvoelgyi C."/>
            <person name="Patrignani A."/>
            <person name="Fitzpatrick D."/>
            <person name="Nagy I."/>
            <person name="Doyle S."/>
            <person name="Anderson J.B."/>
            <person name="Grigoriev I.V."/>
            <person name="Gueldener U."/>
            <person name="Muensterkoetter M."/>
            <person name="Nagy L.G."/>
        </authorList>
    </citation>
    <scope>NUCLEOTIDE SEQUENCE [LARGE SCALE GENOMIC DNA]</scope>
    <source>
        <strain evidence="2">28-4</strain>
    </source>
</reference>
<evidence type="ECO:0000313" key="2">
    <source>
        <dbReference type="Proteomes" id="UP000218334"/>
    </source>
</evidence>
<dbReference type="Proteomes" id="UP000218334">
    <property type="component" value="Unassembled WGS sequence"/>
</dbReference>
<gene>
    <name evidence="1" type="ORF">ARMSODRAFT_1015007</name>
</gene>
<organism evidence="1 2">
    <name type="scientific">Armillaria solidipes</name>
    <dbReference type="NCBI Taxonomy" id="1076256"/>
    <lineage>
        <taxon>Eukaryota</taxon>
        <taxon>Fungi</taxon>
        <taxon>Dikarya</taxon>
        <taxon>Basidiomycota</taxon>
        <taxon>Agaricomycotina</taxon>
        <taxon>Agaricomycetes</taxon>
        <taxon>Agaricomycetidae</taxon>
        <taxon>Agaricales</taxon>
        <taxon>Marasmiineae</taxon>
        <taxon>Physalacriaceae</taxon>
        <taxon>Armillaria</taxon>
    </lineage>
</organism>
<name>A0A2H3C2J2_9AGAR</name>
<sequence length="273" mass="31559">MYPQELIDEILDYLHDSPSALKACSLVARKFYPRTRIHLFREADCYNPESARVFDIARDSPELLQCIKRVQFRCLDFFLPKHQTATFEFLHSLPSPMTLSLWDDSWVNYSKEECEWVHILPSFVSSVPYLVITRLEVVGPRWNTFLEFHRIVLSLPNVTELYISGLRELCTNDAPIVPASATPRIKKMRVDVDWCTILRFWEGLRSYWSVYIQHLEEFHAINASPDELGAVVQTVNLAPNGLKVLEINCTPFWDFTGLSPNISSLHLDPATDL</sequence>
<keyword evidence="2" id="KW-1185">Reference proteome</keyword>
<evidence type="ECO:0008006" key="3">
    <source>
        <dbReference type="Google" id="ProtNLM"/>
    </source>
</evidence>
<accession>A0A2H3C2J2</accession>
<protein>
    <recommendedName>
        <fullName evidence="3">F-box domain-containing protein</fullName>
    </recommendedName>
</protein>